<feature type="domain" description="Coronavirus spike (S) glycoprotein S2 subunit heptad repeat 1 (HR1) region profile" evidence="16">
    <location>
        <begin position="958"/>
        <end position="1077"/>
    </location>
</feature>
<evidence type="ECO:0000256" key="8">
    <source>
        <dbReference type="ARBA" id="ARBA00022989"/>
    </source>
</evidence>
<dbReference type="GO" id="GO:0019064">
    <property type="term" value="P:fusion of virus membrane with host plasma membrane"/>
    <property type="evidence" value="ECO:0007669"/>
    <property type="project" value="UniProtKB-UniRule"/>
</dbReference>
<dbReference type="InterPro" id="IPR044873">
    <property type="entry name" value="Spike_S2_CoV_HR1"/>
</dbReference>
<reference evidence="18 19" key="1">
    <citation type="journal article" date="2015" name="J. Virol.">
        <title>Evidence for an Ancestral Association of Human Coronavirus 229E with Bats.</title>
        <authorList>
            <person name="Corman V.M."/>
            <person name="Baldwin H.J."/>
            <person name="Fumie Tateno A."/>
            <person name="Melim Zerbinati R."/>
            <person name="Annan A."/>
            <person name="Owusu M."/>
            <person name="Nkrumah E.E."/>
            <person name="Maganga G.D."/>
            <person name="Oppong S."/>
            <person name="Adu-Sarkodie Y."/>
            <person name="Vallo P."/>
            <person name="da Silva Filho L.V."/>
            <person name="Leroy E.M."/>
            <person name="Thiel V."/>
            <person name="van der Hoek L."/>
            <person name="Poon L.L."/>
            <person name="Tschapka M."/>
            <person name="Drosten C."/>
            <person name="Drexler J.F."/>
        </authorList>
    </citation>
    <scope>NUCLEOTIDE SEQUENCE [LARGE SCALE GENOMIC DNA]</scope>
    <source>
        <strain evidence="18">BtCoV/KW2E-F151/Hip_cf._rub/GHA/2011</strain>
    </source>
</reference>
<dbReference type="InterPro" id="IPR042552">
    <property type="entry name" value="ALPHA_CORONA_SPIKE"/>
</dbReference>
<evidence type="ECO:0000256" key="11">
    <source>
        <dbReference type="ARBA" id="ARBA00023136"/>
    </source>
</evidence>
<evidence type="ECO:0000256" key="5">
    <source>
        <dbReference type="ARBA" id="ARBA00022844"/>
    </source>
</evidence>
<evidence type="ECO:0000256" key="10">
    <source>
        <dbReference type="ARBA" id="ARBA00023054"/>
    </source>
</evidence>
<evidence type="ECO:0000256" key="4">
    <source>
        <dbReference type="ARBA" id="ARBA00022804"/>
    </source>
</evidence>
<keyword evidence="6 14" id="KW-1043">Host membrane</keyword>
<dbReference type="Gene3D" id="1.20.5.300">
    <property type="match status" value="2"/>
</dbReference>
<keyword evidence="9 14" id="KW-0843">Virulence</keyword>
<dbReference type="InterPro" id="IPR044874">
    <property type="entry name" value="Spike_S2_CoV_HR2"/>
</dbReference>
<dbReference type="GO" id="GO:0044173">
    <property type="term" value="C:host cell endoplasmic reticulum-Golgi intermediate compartment membrane"/>
    <property type="evidence" value="ECO:0007669"/>
    <property type="project" value="UniProtKB-SubCell"/>
</dbReference>
<comment type="domain">
    <text evidence="14">The KxHxx motif seems to function as an ER retrieval signal.</text>
</comment>
<comment type="subunit">
    <text evidence="14">Homotrimer. During virus morphogenesis, found in a complex with M and HE proteins. Interacts with host receptor.</text>
</comment>
<comment type="caution">
    <text evidence="14">Lacks conserved residue(s) required for the propagation of feature annotation.</text>
</comment>
<dbReference type="InterPro" id="IPR002552">
    <property type="entry name" value="Spike_S2_CoV"/>
</dbReference>
<feature type="domain" description="Coronavirus spike (S) glycoprotein S2 subunit heptad repeat 2 (HR2) region profile" evidence="17">
    <location>
        <begin position="1221"/>
        <end position="1317"/>
    </location>
</feature>
<dbReference type="Pfam" id="PF01600">
    <property type="entry name" value="CoV_S1"/>
    <property type="match status" value="1"/>
</dbReference>
<dbReference type="GO" id="GO:0046813">
    <property type="term" value="P:receptor-mediated virion attachment to host cell"/>
    <property type="evidence" value="ECO:0007669"/>
    <property type="project" value="UniProtKB-UniRule"/>
</dbReference>
<keyword evidence="3 14" id="KW-0732">Signal</keyword>
<dbReference type="GO" id="GO:0016020">
    <property type="term" value="C:membrane"/>
    <property type="evidence" value="ECO:0007669"/>
    <property type="project" value="UniProtKB-UniRule"/>
</dbReference>
<dbReference type="InterPro" id="IPR002551">
    <property type="entry name" value="Spike_S1_CoV"/>
</dbReference>
<dbReference type="CDD" id="cd22375">
    <property type="entry name" value="HCoV-NL63-229E-like_Spike_SD1-2_S1-S2_S2"/>
    <property type="match status" value="1"/>
</dbReference>
<feature type="region of interest" description="Fusion peptide" evidence="14">
    <location>
        <begin position="944"/>
        <end position="964"/>
    </location>
</feature>
<keyword evidence="2 14" id="KW-0812">Transmembrane</keyword>
<name>A0A0N7J129_CVH22</name>
<evidence type="ECO:0000256" key="9">
    <source>
        <dbReference type="ARBA" id="ARBA00023026"/>
    </source>
</evidence>
<protein>
    <recommendedName>
        <fullName evidence="14">Spike glycoprotein</fullName>
        <shortName evidence="14">S glycoprotein</shortName>
    </recommendedName>
    <alternativeName>
        <fullName evidence="14">E2</fullName>
    </alternativeName>
    <alternativeName>
        <fullName evidence="14">Peplomer protein</fullName>
    </alternativeName>
</protein>
<evidence type="ECO:0000256" key="14">
    <source>
        <dbReference type="HAMAP-Rule" id="MF_04200"/>
    </source>
</evidence>
<comment type="similarity">
    <text evidence="14">Belongs to the alphacoronaviruses spike protein family.</text>
</comment>
<dbReference type="GO" id="GO:0075509">
    <property type="term" value="P:endocytosis involved in viral entry into host cell"/>
    <property type="evidence" value="ECO:0007669"/>
    <property type="project" value="UniProtKB-UniRule"/>
</dbReference>
<keyword evidence="8 14" id="KW-1133">Transmembrane helix</keyword>
<evidence type="ECO:0000259" key="16">
    <source>
        <dbReference type="PROSITE" id="PS51923"/>
    </source>
</evidence>
<dbReference type="GO" id="GO:0019031">
    <property type="term" value="C:viral envelope"/>
    <property type="evidence" value="ECO:0007669"/>
    <property type="project" value="UniProtKB-UniRule"/>
</dbReference>
<proteinExistence type="inferred from homology"/>
<organism evidence="18 19">
    <name type="scientific">229E-related bat coronavirus</name>
    <dbReference type="NCBI Taxonomy" id="1739614"/>
    <lineage>
        <taxon>Viruses</taxon>
        <taxon>Riboviria</taxon>
        <taxon>Orthornavirae</taxon>
        <taxon>Pisuviricota</taxon>
        <taxon>Pisoniviricetes</taxon>
        <taxon>Nidovirales</taxon>
        <taxon>Cornidovirineae</taxon>
        <taxon>Coronaviridae</taxon>
        <taxon>Orthocoronavirinae</taxon>
        <taxon>Alphacoronavirus</taxon>
        <taxon>Duvinacovirus</taxon>
        <taxon>Alphacoronavirus chicagoense</taxon>
        <taxon>Human coronavirus 229E</taxon>
    </lineage>
</organism>
<evidence type="ECO:0000256" key="15">
    <source>
        <dbReference type="SAM" id="Phobius"/>
    </source>
</evidence>
<comment type="function">
    <text evidence="14">S1 region attaches the virion to the cell membrane by interacting with the host receptor, initiating the infection. Binding to the receptor probably induces conformational changes in the S glycoprotein unmasking the fusion peptide of S2 region and activating membranes fusion. S2 region belongs to the class I viral fusion protein. Under the current model, the protein has at least 3 conformational states: pre-fusion native state, pre-hairpin intermediate state, and post-fusion hairpin state. During viral and target cell membrane fusion, the coiled coil regions (heptad repeats) regions assume a trimer-of-hairpins structure, positioning the fusion peptide in close proximity to the C-terminal region of the ectodomain. The formation of this structure appears to drive apposition and subsequent fusion of viral and target cell membranes.</text>
</comment>
<dbReference type="EMBL" id="KT253269">
    <property type="protein sequence ID" value="ALK28775.1"/>
    <property type="molecule type" value="Genomic_RNA"/>
</dbReference>
<dbReference type="SMR" id="A0A0N7J129"/>
<sequence>MFILIVACVLHIAAGQINNNCLDGNRVGIQTMQLGLPPNVTALVTGYLPDKWHCTSNHNHNNVSYSGKGFFVLDTTDGEASFALVDTGAFSTDKYYLLYLNHILYGGGYVKLKICKWSQYVDFNAPSAISFSSSCIIDFKTADKKGRVLGFSASGDTVRIHWSDAVHTVYVPGASAWSRVNVRCPKIAACYFSITEDPIAVNVTTTNGLITSYSVCNGCVGYAENIFAVESGGYIPSDFAFNNWFLLTNTSSVVDGVVRSVQPLLLNCLWPVPGLQSTTGFVYFNGTGRGGCNGFSSGGLSDVLRYNLNFSSNSEDNLRRGTILFKTSYGDVVFYCTNNTLVSGDAHIPFGTVLGNFYCFVNTTIGNETTSAFVGALPKTVREFVISRTGHFYINGYRYFTLGNVDAVNFNVTTAETTDFWTVAFASYADVLINVSHTSIANILYCNSVINRLRCDQLSFDVPDGFYSTSPIQSVELPESIVSLPVYYKHTSIDLYVDFKPQSGSGTCFNCYPTGVNITLANFNETKGPLCVDTSHFTTKYVAVYANVGSWSASVDTGNCPFSFGKVNNFVKFGSVCFSLKDIPGGCAMPIVANWAYIKYYTIGSLYVSWSDGDRITGVPEPVEGVSSFMNVTLDTCTKYNIYDVSGVGVIRVSNDTFLNGIMYTSISGNLLGFKDVSNGTIYSIIPCNPPDQLVVYQQAVVGAMLSENSTSYGFSNVVELPNFFYASNGTYNCTDAVLTYSSFGVCADGSIIAVQPRNVSYDGVSAIVTANLSIPSNWTTSVQVEYLQITSTPIVVDCSTYVCNGNVRCVELLKQYTSACKTIEDALRISARLESADVSEMLTFDKKAFTLANVSSFGEYNLSSVIPSLPTGGSRVAGRSAIEDILFNKVVTSGLGTVDADYKKCTKGLSIADLACAQYYNGIMVLPGVADAERMAMYTGSLIGGMALGGLTSAAAIPFSLALQARLNYVALQTDVLQENQKILAASFNKAITNIVDAFTGVNDAITQTSQAIQTVATALNKIQDVVNQQGNALNHLTSQLRQNFQAISSSIQAIYDRLDTIQADQQVDRLITGRLAALNAFVAQTLTKYTEVRASRQLAQQKVNECVKSQSNRYGFCGNGTHIFSIVNAAPEGLVFLHTVLLPTDYKDVEAWSGMCVDGDGYVIRQPNLALYKEDDKFRITSRLMFEPRIPTMADFVQIENCNVTFVNISRAELQTVVPEYIDVNKTLQDLIEKLPNYTVPDLGVDQYNQTILNLTNEISTLENKSAELNYTVQKLQTLIDNINSTLVDLKWLNRVETYLKWPWWVWLCISVVLIFVVSMLLLCCCSTGCCGFFSCLASSTKGCCESTKLPYYDVEKIHIQ</sequence>
<feature type="short sequence motif" description="KxHxx" evidence="14">
    <location>
        <begin position="1359"/>
        <end position="1363"/>
    </location>
</feature>
<evidence type="ECO:0000256" key="6">
    <source>
        <dbReference type="ARBA" id="ARBA00022870"/>
    </source>
</evidence>
<dbReference type="PROSITE" id="PS51924">
    <property type="entry name" value="COV_S2_HR2"/>
    <property type="match status" value="1"/>
</dbReference>
<gene>
    <name evidence="14" type="primary">S</name>
</gene>
<feature type="coiled-coil region" evidence="14">
    <location>
        <begin position="1025"/>
        <end position="1069"/>
    </location>
</feature>
<dbReference type="InterPro" id="IPR043607">
    <property type="entry name" value="CoV_S1_C"/>
</dbReference>
<dbReference type="Pfam" id="PF19209">
    <property type="entry name" value="CoV_S1_C"/>
    <property type="match status" value="1"/>
</dbReference>
<accession>A0A0N7J129</accession>
<keyword evidence="10 14" id="KW-0175">Coiled coil</keyword>
<dbReference type="Pfam" id="PF19214">
    <property type="entry name" value="CoV_S2_C"/>
    <property type="match status" value="1"/>
</dbReference>
<dbReference type="Gene3D" id="2.60.40.3130">
    <property type="match status" value="1"/>
</dbReference>
<keyword evidence="13 14" id="KW-1160">Virus entry into host cell</keyword>
<evidence type="ECO:0000256" key="1">
    <source>
        <dbReference type="ARBA" id="ARBA00022581"/>
    </source>
</evidence>
<dbReference type="GO" id="GO:0055036">
    <property type="term" value="C:virion membrane"/>
    <property type="evidence" value="ECO:0007669"/>
    <property type="project" value="UniProtKB-SubCell"/>
</dbReference>
<evidence type="ECO:0000256" key="2">
    <source>
        <dbReference type="ARBA" id="ARBA00022692"/>
    </source>
</evidence>
<keyword evidence="7 14" id="KW-0261">Viral envelope protein</keyword>
<keyword evidence="4 14" id="KW-1161">Viral attachment to host cell</keyword>
<evidence type="ECO:0000313" key="19">
    <source>
        <dbReference type="Proteomes" id="UP000118770"/>
    </source>
</evidence>
<dbReference type="InterPro" id="IPR043614">
    <property type="entry name" value="Spike_S2_CoV_C"/>
</dbReference>
<comment type="caution">
    <text evidence="14">In contrast to serogroups 2 and 3, S glycoprotein from serogroup 1 is not cleaved into S1 and S2.</text>
</comment>
<evidence type="ECO:0000313" key="18">
    <source>
        <dbReference type="EMBL" id="ALK28775.1"/>
    </source>
</evidence>
<dbReference type="Pfam" id="PF01601">
    <property type="entry name" value="CoV_S2"/>
    <property type="match status" value="1"/>
</dbReference>
<evidence type="ECO:0000259" key="17">
    <source>
        <dbReference type="PROSITE" id="PS51924"/>
    </source>
</evidence>
<keyword evidence="1 14" id="KW-0945">Host-virus interaction</keyword>
<dbReference type="GO" id="GO:0039654">
    <property type="term" value="P:fusion of virus membrane with host endosome membrane"/>
    <property type="evidence" value="ECO:0007669"/>
    <property type="project" value="UniProtKB-UniRule"/>
</dbReference>
<keyword evidence="11 14" id="KW-0472">Membrane</keyword>
<dbReference type="SUPFAM" id="SSF111474">
    <property type="entry name" value="Coronavirus S2 glycoprotein"/>
    <property type="match status" value="2"/>
</dbReference>
<feature type="coiled-coil region" evidence="14">
    <location>
        <begin position="1253"/>
        <end position="1295"/>
    </location>
</feature>
<dbReference type="InterPro" id="IPR043473">
    <property type="entry name" value="S2_sf_CoV"/>
</dbReference>
<keyword evidence="5 14" id="KW-0946">Virion</keyword>
<dbReference type="PROSITE" id="PS51923">
    <property type="entry name" value="COV_S2_HR1"/>
    <property type="match status" value="1"/>
</dbReference>
<evidence type="ECO:0000256" key="7">
    <source>
        <dbReference type="ARBA" id="ARBA00022879"/>
    </source>
</evidence>
<evidence type="ECO:0000256" key="13">
    <source>
        <dbReference type="ARBA" id="ARBA00023296"/>
    </source>
</evidence>
<comment type="subcellular location">
    <subcellularLocation>
        <location evidence="14">Virion membrane</location>
        <topology evidence="14">Single-pass type I membrane protein</topology>
    </subcellularLocation>
    <subcellularLocation>
        <location evidence="14">Host endoplasmic reticulum-Golgi intermediate compartment membrane</location>
        <topology evidence="14">Single-pass type I membrane protein</topology>
    </subcellularLocation>
    <text evidence="14">Accumulates in the endoplasmic reticulum-Golgi intermediate compartment, where it participates in virus particle assembly.</text>
</comment>
<dbReference type="HAMAP" id="MF_04200">
    <property type="entry name" value="ALPHA_CORONA_SPIKE"/>
    <property type="match status" value="1"/>
</dbReference>
<evidence type="ECO:0000256" key="12">
    <source>
        <dbReference type="ARBA" id="ARBA00023180"/>
    </source>
</evidence>
<keyword evidence="12 14" id="KW-0325">Glycoprotein</keyword>
<dbReference type="Proteomes" id="UP000118770">
    <property type="component" value="Genome"/>
</dbReference>
<feature type="topological domain" description="Intravirion" evidence="14">
    <location>
        <begin position="1326"/>
        <end position="1363"/>
    </location>
</feature>
<evidence type="ECO:0000256" key="3">
    <source>
        <dbReference type="ARBA" id="ARBA00022729"/>
    </source>
</evidence>
<feature type="transmembrane region" description="Helical" evidence="15">
    <location>
        <begin position="1306"/>
        <end position="1325"/>
    </location>
</feature>